<keyword evidence="7 9" id="KW-0472">Membrane</keyword>
<keyword evidence="2" id="KW-0813">Transport</keyword>
<feature type="transmembrane region" description="Helical" evidence="9">
    <location>
        <begin position="64"/>
        <end position="86"/>
    </location>
</feature>
<protein>
    <submittedName>
        <fullName evidence="10">Branched-chain amino acid transport system / permease component</fullName>
    </submittedName>
</protein>
<evidence type="ECO:0000256" key="9">
    <source>
        <dbReference type="SAM" id="Phobius"/>
    </source>
</evidence>
<keyword evidence="4 9" id="KW-0812">Transmembrane</keyword>
<keyword evidence="3" id="KW-1003">Cell membrane</keyword>
<dbReference type="Proteomes" id="UP000184533">
    <property type="component" value="Unassembled WGS sequence"/>
</dbReference>
<dbReference type="EMBL" id="FQVC01000007">
    <property type="protein sequence ID" value="SHF40556.1"/>
    <property type="molecule type" value="Genomic_DNA"/>
</dbReference>
<name>A0A1M5BDN9_9HYPH</name>
<evidence type="ECO:0000256" key="3">
    <source>
        <dbReference type="ARBA" id="ARBA00022475"/>
    </source>
</evidence>
<dbReference type="GO" id="GO:0022857">
    <property type="term" value="F:transmembrane transporter activity"/>
    <property type="evidence" value="ECO:0007669"/>
    <property type="project" value="InterPro"/>
</dbReference>
<evidence type="ECO:0000256" key="5">
    <source>
        <dbReference type="ARBA" id="ARBA00022970"/>
    </source>
</evidence>
<dbReference type="GO" id="GO:0005886">
    <property type="term" value="C:plasma membrane"/>
    <property type="evidence" value="ECO:0007669"/>
    <property type="project" value="UniProtKB-SubCell"/>
</dbReference>
<accession>A0A1M5BDN9</accession>
<proteinExistence type="inferred from homology"/>
<evidence type="ECO:0000256" key="8">
    <source>
        <dbReference type="ARBA" id="ARBA00037998"/>
    </source>
</evidence>
<evidence type="ECO:0000313" key="10">
    <source>
        <dbReference type="EMBL" id="SHF40556.1"/>
    </source>
</evidence>
<reference evidence="10 11" key="1">
    <citation type="submission" date="2016-11" db="EMBL/GenBank/DDBJ databases">
        <authorList>
            <person name="Jaros S."/>
            <person name="Januszkiewicz K."/>
            <person name="Wedrychowicz H."/>
        </authorList>
    </citation>
    <scope>NUCLEOTIDE SEQUENCE [LARGE SCALE GENOMIC DNA]</scope>
    <source>
        <strain evidence="10 11">DSM 17137</strain>
    </source>
</reference>
<dbReference type="GO" id="GO:0006865">
    <property type="term" value="P:amino acid transport"/>
    <property type="evidence" value="ECO:0007669"/>
    <property type="project" value="UniProtKB-KW"/>
</dbReference>
<dbReference type="Pfam" id="PF02653">
    <property type="entry name" value="BPD_transp_2"/>
    <property type="match status" value="1"/>
</dbReference>
<dbReference type="InterPro" id="IPR001851">
    <property type="entry name" value="ABC_transp_permease"/>
</dbReference>
<sequence>MLLSAILTGLVLGGTYALVAMGLTLQYGVARIMNLAYGDVIIAAAFGAFVLFNSLGINPLMGMLLVIPAGFALNYTIYAVMLQPWLPARATGGGSKVTRSWPPSACCLSSRAWLW</sequence>
<keyword evidence="5" id="KW-0029">Amino-acid transport</keyword>
<evidence type="ECO:0000256" key="1">
    <source>
        <dbReference type="ARBA" id="ARBA00004651"/>
    </source>
</evidence>
<comment type="similarity">
    <text evidence="8">Belongs to the binding-protein-dependent transport system permease family. LivHM subfamily.</text>
</comment>
<evidence type="ECO:0000256" key="2">
    <source>
        <dbReference type="ARBA" id="ARBA00022448"/>
    </source>
</evidence>
<dbReference type="InterPro" id="IPR052157">
    <property type="entry name" value="BCAA_transport_permease"/>
</dbReference>
<dbReference type="PANTHER" id="PTHR11795">
    <property type="entry name" value="BRANCHED-CHAIN AMINO ACID TRANSPORT SYSTEM PERMEASE PROTEIN LIVH"/>
    <property type="match status" value="1"/>
</dbReference>
<evidence type="ECO:0000256" key="4">
    <source>
        <dbReference type="ARBA" id="ARBA00022692"/>
    </source>
</evidence>
<dbReference type="PANTHER" id="PTHR11795:SF445">
    <property type="entry name" value="AMINO ACID ABC TRANSPORTER PERMEASE PROTEIN"/>
    <property type="match status" value="1"/>
</dbReference>
<evidence type="ECO:0000313" key="11">
    <source>
        <dbReference type="Proteomes" id="UP000184533"/>
    </source>
</evidence>
<gene>
    <name evidence="10" type="ORF">SAMN02745223_02550</name>
</gene>
<keyword evidence="6 9" id="KW-1133">Transmembrane helix</keyword>
<organism evidence="10 11">
    <name type="scientific">Devosia limi DSM 17137</name>
    <dbReference type="NCBI Taxonomy" id="1121477"/>
    <lineage>
        <taxon>Bacteria</taxon>
        <taxon>Pseudomonadati</taxon>
        <taxon>Pseudomonadota</taxon>
        <taxon>Alphaproteobacteria</taxon>
        <taxon>Hyphomicrobiales</taxon>
        <taxon>Devosiaceae</taxon>
        <taxon>Devosia</taxon>
    </lineage>
</organism>
<evidence type="ECO:0000256" key="6">
    <source>
        <dbReference type="ARBA" id="ARBA00022989"/>
    </source>
</evidence>
<dbReference type="AlphaFoldDB" id="A0A1M5BDN9"/>
<feature type="transmembrane region" description="Helical" evidence="9">
    <location>
        <begin position="33"/>
        <end position="52"/>
    </location>
</feature>
<comment type="subcellular location">
    <subcellularLocation>
        <location evidence="1">Cell membrane</location>
        <topology evidence="1">Multi-pass membrane protein</topology>
    </subcellularLocation>
</comment>
<evidence type="ECO:0000256" key="7">
    <source>
        <dbReference type="ARBA" id="ARBA00023136"/>
    </source>
</evidence>